<dbReference type="Gene3D" id="1.25.40.880">
    <property type="entry name" value="Alkyl sulfatase, dimerisation domain"/>
    <property type="match status" value="1"/>
</dbReference>
<evidence type="ECO:0000256" key="4">
    <source>
        <dbReference type="ARBA" id="ARBA00033751"/>
    </source>
</evidence>
<dbReference type="InterPro" id="IPR038536">
    <property type="entry name" value="Alkyl/aryl-sulf_dimr_sf"/>
</dbReference>
<dbReference type="InterPro" id="IPR029228">
    <property type="entry name" value="Alkyl_sulf_dimr"/>
</dbReference>
<keyword evidence="8" id="KW-1185">Reference proteome</keyword>
<dbReference type="RefSeq" id="WP_212640657.1">
    <property type="nucleotide sequence ID" value="NZ_CP074132.1"/>
</dbReference>
<reference evidence="8" key="1">
    <citation type="submission" date="2021-05" db="EMBL/GenBank/DDBJ databases">
        <title>Direct Submission.</title>
        <authorList>
            <person name="Li K."/>
            <person name="Gao J."/>
        </authorList>
    </citation>
    <scope>NUCLEOTIDE SEQUENCE [LARGE SCALE GENOMIC DNA]</scope>
    <source>
        <strain evidence="8">HDS12</strain>
    </source>
</reference>
<dbReference type="Pfam" id="PF14864">
    <property type="entry name" value="Alkyl_sulf_C"/>
    <property type="match status" value="1"/>
</dbReference>
<dbReference type="CDD" id="cd07710">
    <property type="entry name" value="arylsulfatase_Sdsa1-like_MBL-fold"/>
    <property type="match status" value="1"/>
</dbReference>
<dbReference type="SMART" id="SM00849">
    <property type="entry name" value="Lactamase_B"/>
    <property type="match status" value="1"/>
</dbReference>
<feature type="domain" description="Metallo-beta-lactamase" evidence="6">
    <location>
        <begin position="91"/>
        <end position="310"/>
    </location>
</feature>
<dbReference type="Gene3D" id="3.30.1050.10">
    <property type="entry name" value="SCP2 sterol-binding domain"/>
    <property type="match status" value="1"/>
</dbReference>
<dbReference type="EMBL" id="CP074132">
    <property type="protein sequence ID" value="QUX27597.1"/>
    <property type="molecule type" value="Genomic_DNA"/>
</dbReference>
<comment type="similarity">
    <text evidence="4">Belongs to the metallo-beta-lactamase superfamily. Type III sulfatase family.</text>
</comment>
<dbReference type="Proteomes" id="UP000678016">
    <property type="component" value="Chromosome"/>
</dbReference>
<dbReference type="SUPFAM" id="SSF56281">
    <property type="entry name" value="Metallo-hydrolase/oxidoreductase"/>
    <property type="match status" value="1"/>
</dbReference>
<keyword evidence="1" id="KW-0479">Metal-binding</keyword>
<evidence type="ECO:0000313" key="7">
    <source>
        <dbReference type="EMBL" id="QUX27597.1"/>
    </source>
</evidence>
<dbReference type="InterPro" id="IPR036866">
    <property type="entry name" value="RibonucZ/Hydroxyglut_hydro"/>
</dbReference>
<dbReference type="Pfam" id="PF00753">
    <property type="entry name" value="Lactamase_B"/>
    <property type="match status" value="1"/>
</dbReference>
<dbReference type="Pfam" id="PF14863">
    <property type="entry name" value="Alkyl_sulf_dimr"/>
    <property type="match status" value="1"/>
</dbReference>
<proteinExistence type="inferred from homology"/>
<keyword evidence="3" id="KW-0862">Zinc</keyword>
<dbReference type="InterPro" id="IPR029229">
    <property type="entry name" value="Alkyl_sulf_C"/>
</dbReference>
<evidence type="ECO:0000256" key="1">
    <source>
        <dbReference type="ARBA" id="ARBA00022723"/>
    </source>
</evidence>
<evidence type="ECO:0000256" key="5">
    <source>
        <dbReference type="SAM" id="MobiDB-lite"/>
    </source>
</evidence>
<protein>
    <submittedName>
        <fullName evidence="7">MBL fold metallo-hydrolase</fullName>
    </submittedName>
</protein>
<evidence type="ECO:0000259" key="6">
    <source>
        <dbReference type="SMART" id="SM00849"/>
    </source>
</evidence>
<feature type="region of interest" description="Disordered" evidence="5">
    <location>
        <begin position="1"/>
        <end position="21"/>
    </location>
</feature>
<evidence type="ECO:0000313" key="8">
    <source>
        <dbReference type="Proteomes" id="UP000678016"/>
    </source>
</evidence>
<dbReference type="SUPFAM" id="SSF55718">
    <property type="entry name" value="SCP-like"/>
    <property type="match status" value="1"/>
</dbReference>
<dbReference type="InterPro" id="IPR001279">
    <property type="entry name" value="Metallo-B-lactamas"/>
</dbReference>
<dbReference type="InterPro" id="IPR044097">
    <property type="entry name" value="Bds1/SdsA1_MBL-fold"/>
</dbReference>
<dbReference type="PANTHER" id="PTHR43223:SF1">
    <property type="entry name" value="ALKYL_ARYL-SULFATASE BDS1"/>
    <property type="match status" value="1"/>
</dbReference>
<name>A0ABX8C088_9ACTN</name>
<evidence type="ECO:0000256" key="2">
    <source>
        <dbReference type="ARBA" id="ARBA00022801"/>
    </source>
</evidence>
<dbReference type="InterPro" id="IPR052195">
    <property type="entry name" value="Bact_Alkyl/Aryl-Sulfatase"/>
</dbReference>
<dbReference type="PANTHER" id="PTHR43223">
    <property type="entry name" value="ALKYL/ARYL-SULFATASE"/>
    <property type="match status" value="1"/>
</dbReference>
<organism evidence="7 8">
    <name type="scientific">Nocardiopsis akebiae</name>
    <dbReference type="NCBI Taxonomy" id="2831968"/>
    <lineage>
        <taxon>Bacteria</taxon>
        <taxon>Bacillati</taxon>
        <taxon>Actinomycetota</taxon>
        <taxon>Actinomycetes</taxon>
        <taxon>Streptosporangiales</taxon>
        <taxon>Nocardiopsidaceae</taxon>
        <taxon>Nocardiopsis</taxon>
    </lineage>
</organism>
<dbReference type="Gene3D" id="3.60.15.30">
    <property type="entry name" value="Metallo-beta-lactamase domain"/>
    <property type="match status" value="1"/>
</dbReference>
<dbReference type="InterPro" id="IPR036527">
    <property type="entry name" value="SCP2_sterol-bd_dom_sf"/>
</dbReference>
<keyword evidence="2" id="KW-0378">Hydrolase</keyword>
<evidence type="ECO:0000256" key="3">
    <source>
        <dbReference type="ARBA" id="ARBA00022833"/>
    </source>
</evidence>
<gene>
    <name evidence="7" type="ORF">KGD83_20125</name>
</gene>
<accession>A0ABX8C088</accession>
<sequence length="609" mass="66655">MTDAKPPEPNLPAEDGQDTRDAERGFLGTLEPARVTDAAGRVVYDADAYAFLDAPAPATANPSLWRQSRLAAGHGLFEVTEGIYQVRGFDLANMTLVEGDSGVIVIDTLTSTETAAAALALYRSHRGDRPVTGVVLTHPHADHFGGTGAVLADAADDVPVLAPEGFMEHAVSENVYAGPAMARRSGFMYGTALEASATGHLGCGLGQRLAAGTIGLVEPTESITRTGQVRVVDGVEIEFQLTPGTEAPAEMNMYFPARRALCLAENAVHTMHNIITLRGAQVRDARQWARYLTEALQLFGGRSDVAFATHHWPTWGADRIEEFLTGQRDLYAYLHDQTVRLINRGLTPREIAEELTLPPALDRRWANRGYYGSLSHNVKGVYQRYLGWFDGNPAHLWEHPPEEEARRWIGLLGGVDRALAHADALVEEGDLRFAATLLNHAVFAEPYHSGARQRLADVYTALGHGCENATWRNYYLTGARELLHGPGTARRPGGPRLLAALDTGQLLDSLAVRVDGPAAWELDLRIDLRVDDEEALWHLRLANGVLVHFRGPDPDPRAQLTLTTTRRQLVAVMTGRGWEEVEYEGDLRVLRALLDVLEAPDPAFDVVRP</sequence>